<feature type="domain" description="GREB1-like second" evidence="4">
    <location>
        <begin position="161"/>
        <end position="394"/>
    </location>
</feature>
<evidence type="ECO:0000256" key="1">
    <source>
        <dbReference type="SAM" id="MobiDB-lite"/>
    </source>
</evidence>
<feature type="compositionally biased region" description="Low complexity" evidence="1">
    <location>
        <begin position="99"/>
        <end position="114"/>
    </location>
</feature>
<dbReference type="InterPro" id="IPR048659">
    <property type="entry name" value="GREB1-like_2nd"/>
</dbReference>
<evidence type="ECO:0000313" key="7">
    <source>
        <dbReference type="EMBL" id="CAI8055005.1"/>
    </source>
</evidence>
<feature type="compositionally biased region" description="Acidic residues" evidence="1">
    <location>
        <begin position="985"/>
        <end position="995"/>
    </location>
</feature>
<feature type="region of interest" description="Disordered" evidence="1">
    <location>
        <begin position="1272"/>
        <end position="1304"/>
    </location>
</feature>
<dbReference type="InterPro" id="IPR048657">
    <property type="entry name" value="GREB1-like_cpSF2"/>
</dbReference>
<accession>A0AA35TV53</accession>
<name>A0AA35TV53_GEOBA</name>
<dbReference type="PANTHER" id="PTHR15720">
    <property type="entry name" value="GREB1-RELATED"/>
    <property type="match status" value="1"/>
</dbReference>
<evidence type="ECO:0000256" key="2">
    <source>
        <dbReference type="SAM" id="SignalP"/>
    </source>
</evidence>
<dbReference type="Pfam" id="PF20267">
    <property type="entry name" value="GREB1_C"/>
    <property type="match status" value="1"/>
</dbReference>
<keyword evidence="2" id="KW-0732">Signal</keyword>
<feature type="compositionally biased region" description="Low complexity" evidence="1">
    <location>
        <begin position="21"/>
        <end position="36"/>
    </location>
</feature>
<sequence>MGKIHSLSVLLVSPAGSGVQTVSPASTPPSSASPSVVTGYAAASFAQLPGGLMYPLSSLNMPLLMQTDSTPKKGVTGGKRRGDSSSVADSDDAKRSRVSTATGGPQSAGSSSSPSPQPPLLRPTPHRSPVIKYNLLPYNIGGATVVAGAVPGQQATPTSLTQTVILSITPNTTGAVGTARLSPHPTLVQATPPSSTPSTPPSFPTVTPSLSSSSIPPNLLITILRCFGPLQVPSSIPVNQLVISDLLSDLYRSSYHTTSEISGNLSPESCALLTIAYLSSLRRGERVCVESLHTMLKYARTGESEWLQYYKRHKKMSESTFVQSQLMHLSRISVYPALGRVRVMISNEHLAQGITLTIKNLTQLVAMTTEALPDFVVVLAVRGNVGVEFCVLVLEPLLSQLLLRQQKNRWRRLAHGVLKKSGSASVGGAMETTAGGNPSSSAEIEIEKRLLVTLRRLQRGLKGEVHIPFQEPGNGNGTISPSRAEVMTPVTPHVIEHKPGGPYGDQVSVAMHLMQRITAGGGVKLENFRTLDFCVLCPPGVNFVRGVERGMVEGGLGELVKREEGQEREGGGALDDRIIRCCEEDYGKFSKFLNEIHTHQETLYVVVVEHADITSSLVGDMVDDSSHGNKRTVQGSCYGEHKILLGQPNVVMLYVTSLPYRLVTNRFLVSAANEIHWPVRTPTNEAGGEREGEVEFCCVGGLPGATVKGVGPGRIVVCEDERMEEEFHSIASQLCPSADFSLIRHQLLLNDYVSALSGHAHSGSSAHPDTQTIVRGLTEEPLSSSRGRGSMLLIRSHDSHMGQQFFSKLKATRDALGLQFRFEMVLDSGREGLTLSPHFHRRVRKTTGKTDSSIYGNGCLGDGSHGDSCRGDDGGHVTYSDLENVPCVVVMTGEERPHVSLPSSLKWVDLRLLYPSDITRSVYESELAWANGYLPPSPSLSSSSSHLRQPHTLRTTSDKDTSSHHSDEQEVMSESHDPETLGAGSDEEEEEEVIDVSDLPSQTPPTATMTTTVVIDPPEDQMESQQVEGGVWSYSQCAILPNHHQNRTETVTSPHLSLPHVDLFADLSDSESDSEDEGEPPAITRTCLLPRPFFHIWTSRNIQQALLLPPATGVEWASPSSKHSRSSGSHGNTASNGGSSAPSGHTEKARRPPLFDPDPAHQTSYYRKWSKPCNSVAKKALDMLLRATISGTKHRFLLTGPSQVGKTGAWQLLVRLLHDHLRSSHSVSVEIPPPQHSILLQENSSAPSGGAQSRVVAPGYLKQLYRELLGNDKKPFTNAPPSPVTSSTTVHTQATPPTPSTTIISLSPYAAQDSSHSCATCSEHSKTYSTLYMLSQRLPTSCGTDVMLRWYVPSSLTKYCVMDKEHQVLERLSLPTTPDRPDGNWFDEVPIFSPSVGRASSALLNLNHTGVKGLHVVVTTASKMTSYMGAWQDRVIMALPDNQTVCKGMMYCRLKEFLHHNYIMNCEATPPDTPTPLPWVLIMSDSCVMWKREEREDHWRSCDLSLTHVLQSLSQRLGNASSEYSAVSVPQWTPPPSHPPLSHFDLNHDFLLLNIATTTDVHYHTHSYASFDTNFNLQLFVGGARTLVDSDISVVRKHNPPGDEPRLHNNVTTVATPDVDCIAVSLHDSVAPLFDYPGPYLLEHYLRMKSPDLFPSARSPIHPVLMIDHYVNLGPSTHISFFPSSQLHGDDKQHQDHTPLPEVKFGGLVLYLCEGRVSRQQLQRLHFVDGACLCLVTESSGSLVREVGRLDLEDRWKFRLRDEYKTACYDSPSSKPLFFLIGHFDHDVTTLASHWSLQNMKSPL</sequence>
<dbReference type="Proteomes" id="UP001174909">
    <property type="component" value="Unassembled WGS sequence"/>
</dbReference>
<evidence type="ECO:0000259" key="3">
    <source>
        <dbReference type="Pfam" id="PF20267"/>
    </source>
</evidence>
<feature type="region of interest" description="Disordered" evidence="1">
    <location>
        <begin position="67"/>
        <end position="128"/>
    </location>
</feature>
<feature type="region of interest" description="Disordered" evidence="1">
    <location>
        <begin position="1114"/>
        <end position="1165"/>
    </location>
</feature>
<feature type="domain" description="GREB1-like circularly permuted SF2 helicase" evidence="6">
    <location>
        <begin position="735"/>
        <end position="1228"/>
    </location>
</feature>
<feature type="compositionally biased region" description="Pro residues" evidence="1">
    <location>
        <begin position="194"/>
        <end position="203"/>
    </location>
</feature>
<protein>
    <submittedName>
        <fullName evidence="7">GREB1-like protein</fullName>
    </submittedName>
</protein>
<dbReference type="InterPro" id="IPR046927">
    <property type="entry name" value="GREB1-like_C"/>
</dbReference>
<evidence type="ECO:0000259" key="5">
    <source>
        <dbReference type="Pfam" id="PF20691"/>
    </source>
</evidence>
<feature type="region of interest" description="Disordered" evidence="1">
    <location>
        <begin position="17"/>
        <end position="36"/>
    </location>
</feature>
<feature type="domain" description="GREB1-like C-terminal" evidence="3">
    <location>
        <begin position="1627"/>
        <end position="1783"/>
    </location>
</feature>
<feature type="region of interest" description="Disordered" evidence="1">
    <location>
        <begin position="188"/>
        <end position="212"/>
    </location>
</feature>
<dbReference type="EMBL" id="CASHTH010004234">
    <property type="protein sequence ID" value="CAI8055005.1"/>
    <property type="molecule type" value="Genomic_DNA"/>
</dbReference>
<evidence type="ECO:0000313" key="8">
    <source>
        <dbReference type="Proteomes" id="UP001174909"/>
    </source>
</evidence>
<organism evidence="7 8">
    <name type="scientific">Geodia barretti</name>
    <name type="common">Barrett's horny sponge</name>
    <dbReference type="NCBI Taxonomy" id="519541"/>
    <lineage>
        <taxon>Eukaryota</taxon>
        <taxon>Metazoa</taxon>
        <taxon>Porifera</taxon>
        <taxon>Demospongiae</taxon>
        <taxon>Heteroscleromorpha</taxon>
        <taxon>Tetractinellida</taxon>
        <taxon>Astrophorina</taxon>
        <taxon>Geodiidae</taxon>
        <taxon>Geodia</taxon>
    </lineage>
</organism>
<dbReference type="Pfam" id="PF20692">
    <property type="entry name" value="cpSF2-GREB1"/>
    <property type="match status" value="2"/>
</dbReference>
<dbReference type="Pfam" id="PF20688">
    <property type="entry name" value="GREB1_2nd"/>
    <property type="match status" value="1"/>
</dbReference>
<reference evidence="7" key="1">
    <citation type="submission" date="2023-03" db="EMBL/GenBank/DDBJ databases">
        <authorList>
            <person name="Steffen K."/>
            <person name="Cardenas P."/>
        </authorList>
    </citation>
    <scope>NUCLEOTIDE SEQUENCE</scope>
</reference>
<feature type="compositionally biased region" description="Polar residues" evidence="1">
    <location>
        <begin position="1130"/>
        <end position="1143"/>
    </location>
</feature>
<evidence type="ECO:0000259" key="6">
    <source>
        <dbReference type="Pfam" id="PF20692"/>
    </source>
</evidence>
<dbReference type="PANTHER" id="PTHR15720:SF14">
    <property type="entry name" value="GREB1-LIKE PROTEIN"/>
    <property type="match status" value="1"/>
</dbReference>
<feature type="domain" description="GREB1-like circularly permuted SF2 helicase" evidence="6">
    <location>
        <begin position="503"/>
        <end position="683"/>
    </location>
</feature>
<feature type="domain" description="TET-Associated Glycosyltransferase" evidence="5">
    <location>
        <begin position="1390"/>
        <end position="1599"/>
    </location>
</feature>
<feature type="signal peptide" evidence="2">
    <location>
        <begin position="1"/>
        <end position="18"/>
    </location>
</feature>
<gene>
    <name evidence="7" type="ORF">GBAR_LOCUS30014</name>
</gene>
<feature type="chain" id="PRO_5041237001" evidence="2">
    <location>
        <begin position="19"/>
        <end position="1804"/>
    </location>
</feature>
<feature type="region of interest" description="Disordered" evidence="1">
    <location>
        <begin position="936"/>
        <end position="1015"/>
    </location>
</feature>
<evidence type="ECO:0000259" key="4">
    <source>
        <dbReference type="Pfam" id="PF20688"/>
    </source>
</evidence>
<comment type="caution">
    <text evidence="7">The sequence shown here is derived from an EMBL/GenBank/DDBJ whole genome shotgun (WGS) entry which is preliminary data.</text>
</comment>
<proteinExistence type="predicted"/>
<dbReference type="InterPro" id="IPR028422">
    <property type="entry name" value="GREB1"/>
</dbReference>
<keyword evidence="8" id="KW-1185">Reference proteome</keyword>
<dbReference type="InterPro" id="IPR049100">
    <property type="entry name" value="TAGT"/>
</dbReference>
<feature type="compositionally biased region" description="Basic and acidic residues" evidence="1">
    <location>
        <begin position="956"/>
        <end position="979"/>
    </location>
</feature>
<dbReference type="Pfam" id="PF20691">
    <property type="entry name" value="TAGT"/>
    <property type="match status" value="1"/>
</dbReference>
<feature type="compositionally biased region" description="Low complexity" evidence="1">
    <location>
        <begin position="1118"/>
        <end position="1129"/>
    </location>
</feature>